<sequence>MHTKRPYELPKPITADPSILEHITPQLIEGYINKHESKFKRYEYLENLYKGFHDVYRQPEKENWKPDNRLAVNFPRYITDTFLGYAYGVPIKCTAPDDSEDERLAEFYRNNEMTDHDSEMAKMCCIYGHAWEFFYQDEETNTKVVAYNPKDLFCIVDDTVQRRALMMIQYGRHTVDGVNNGVLYGMAATADTIYYFDNGKLTGDKENPYGLIPCVEWRLNEERIGLFEGVAGLVETYNRTLGEKANDVDAFAEAYLAVIGSELDDEDVYRIRDNRIINLYGTDNARDILVQFMTKPTADGTQENLLNRLENLIYQISMVANISDEQFGNASSGVALAYKLQAMSNLAVTFDRKIEKSLRKRFKIWSSLSTNVADREVWRDIDIKFTRNLPKNLQEEAQTASQLEGIVSKETQLSVLSIVPDVKKEIEKMEEEEEEQMQQLSMYQQTMGAVNGENNAGNISSTDEGEPGLLEK</sequence>
<proteinExistence type="predicted"/>
<dbReference type="NCBIfam" id="TIGR01538">
    <property type="entry name" value="portal_SPP1"/>
    <property type="match status" value="1"/>
</dbReference>
<accession>A0A8S5P3R2</accession>
<organism evidence="2">
    <name type="scientific">Myoviridae sp. ctegP15</name>
    <dbReference type="NCBI Taxonomy" id="2825146"/>
    <lineage>
        <taxon>Viruses</taxon>
        <taxon>Duplodnaviria</taxon>
        <taxon>Heunggongvirae</taxon>
        <taxon>Uroviricota</taxon>
        <taxon>Caudoviricetes</taxon>
    </lineage>
</organism>
<feature type="compositionally biased region" description="Polar residues" evidence="1">
    <location>
        <begin position="445"/>
        <end position="462"/>
    </location>
</feature>
<feature type="region of interest" description="Disordered" evidence="1">
    <location>
        <begin position="445"/>
        <end position="472"/>
    </location>
</feature>
<evidence type="ECO:0000256" key="1">
    <source>
        <dbReference type="SAM" id="MobiDB-lite"/>
    </source>
</evidence>
<reference evidence="2" key="1">
    <citation type="journal article" date="2021" name="Proc. Natl. Acad. Sci. U.S.A.">
        <title>A Catalog of Tens of Thousands of Viruses from Human Metagenomes Reveals Hidden Associations with Chronic Diseases.</title>
        <authorList>
            <person name="Tisza M.J."/>
            <person name="Buck C.B."/>
        </authorList>
    </citation>
    <scope>NUCLEOTIDE SEQUENCE</scope>
    <source>
        <strain evidence="2">CtegP15</strain>
    </source>
</reference>
<dbReference type="Pfam" id="PF05133">
    <property type="entry name" value="SPP1_portal"/>
    <property type="match status" value="1"/>
</dbReference>
<dbReference type="InterPro" id="IPR021145">
    <property type="entry name" value="Portal_protein_SPP1_Gp6-like"/>
</dbReference>
<dbReference type="EMBL" id="BK015319">
    <property type="protein sequence ID" value="DAE01081.1"/>
    <property type="molecule type" value="Genomic_DNA"/>
</dbReference>
<protein>
    <submittedName>
        <fullName evidence="2">PORTAL PROTEIN</fullName>
    </submittedName>
</protein>
<name>A0A8S5P3R2_9CAUD</name>
<evidence type="ECO:0000313" key="2">
    <source>
        <dbReference type="EMBL" id="DAE01081.1"/>
    </source>
</evidence>
<dbReference type="InterPro" id="IPR006428">
    <property type="entry name" value="Portal_SPP1-type"/>
</dbReference>